<organism evidence="2">
    <name type="scientific">Spongospora subterranea</name>
    <dbReference type="NCBI Taxonomy" id="70186"/>
    <lineage>
        <taxon>Eukaryota</taxon>
        <taxon>Sar</taxon>
        <taxon>Rhizaria</taxon>
        <taxon>Endomyxa</taxon>
        <taxon>Phytomyxea</taxon>
        <taxon>Plasmodiophorida</taxon>
        <taxon>Plasmodiophoridae</taxon>
        <taxon>Spongospora</taxon>
    </lineage>
</organism>
<protein>
    <submittedName>
        <fullName evidence="2">Uncharacterized protein</fullName>
    </submittedName>
</protein>
<evidence type="ECO:0000256" key="1">
    <source>
        <dbReference type="SAM" id="MobiDB-lite"/>
    </source>
</evidence>
<dbReference type="AlphaFoldDB" id="A0A0H5RB20"/>
<evidence type="ECO:0000313" key="2">
    <source>
        <dbReference type="EMBL" id="CRZ11238.1"/>
    </source>
</evidence>
<reference evidence="2" key="1">
    <citation type="submission" date="2015-04" db="EMBL/GenBank/DDBJ databases">
        <title>The genome sequence of the plant pathogenic Rhizarian Plasmodiophora brassicae reveals insights in its biotrophic life cycle and the origin of chitin synthesis.</title>
        <authorList>
            <person name="Schwelm A."/>
            <person name="Fogelqvist J."/>
            <person name="Knaust A."/>
            <person name="Julke S."/>
            <person name="Lilja T."/>
            <person name="Dhandapani V."/>
            <person name="Bonilla-Rosso G."/>
            <person name="Karlsson M."/>
            <person name="Shevchenko A."/>
            <person name="Choi S.R."/>
            <person name="Kim H.G."/>
            <person name="Park J.Y."/>
            <person name="Lim Y.P."/>
            <person name="Ludwig-Muller J."/>
            <person name="Dixelius C."/>
        </authorList>
    </citation>
    <scope>NUCLEOTIDE SEQUENCE</scope>
    <source>
        <tissue evidence="2">Potato root galls</tissue>
    </source>
</reference>
<dbReference type="EMBL" id="HACM01010796">
    <property type="protein sequence ID" value="CRZ11238.1"/>
    <property type="molecule type" value="Transcribed_RNA"/>
</dbReference>
<sequence length="263" mass="27358">VKKGTTKKSATVKKGTTKKPTTMKKGTTTASMPPPPTVMKCSNEWVSLNSSYIVKKANFSYIQQMPMNMTGQLTVYINLTSTGGKYQPKTPFYAHVNVGGCNNPGAHLKINMSMPAGPQNEIWFNLSASAMGPSYMVNVMKGARLSNLTLARSLVIDDAMGLPMACCDLAPPPLPPTSPPPSSAPTTMPPTTMPPTTKAATVATTASTAASTAPTTAPVTVTTTIPPTTIPASTEAPTAGANSVHVSFVVVALTLLSTLAFLL</sequence>
<feature type="compositionally biased region" description="Pro residues" evidence="1">
    <location>
        <begin position="171"/>
        <end position="193"/>
    </location>
</feature>
<feature type="region of interest" description="Disordered" evidence="1">
    <location>
        <begin position="171"/>
        <end position="199"/>
    </location>
</feature>
<name>A0A0H5RB20_9EUKA</name>
<accession>A0A0H5RB20</accession>
<feature type="compositionally biased region" description="Low complexity" evidence="1">
    <location>
        <begin position="12"/>
        <end position="29"/>
    </location>
</feature>
<feature type="non-terminal residue" evidence="2">
    <location>
        <position position="1"/>
    </location>
</feature>
<feature type="region of interest" description="Disordered" evidence="1">
    <location>
        <begin position="1"/>
        <end position="36"/>
    </location>
</feature>
<proteinExistence type="predicted"/>